<dbReference type="PANTHER" id="PTHR45690:SF19">
    <property type="entry name" value="NACHT, LRR AND PYD DOMAINS-CONTAINING PROTEIN 3"/>
    <property type="match status" value="1"/>
</dbReference>
<protein>
    <submittedName>
        <fullName evidence="5">NACHT, LRR and PYD domains-containing protein 12-like</fullName>
    </submittedName>
</protein>
<dbReference type="PANTHER" id="PTHR45690">
    <property type="entry name" value="NACHT, LRR AND PYD DOMAINS-CONTAINING PROTEIN 12"/>
    <property type="match status" value="1"/>
</dbReference>
<evidence type="ECO:0000256" key="4">
    <source>
        <dbReference type="SAM" id="SignalP"/>
    </source>
</evidence>
<dbReference type="GeneTree" id="ENSGT00940000160873"/>
<dbReference type="Proteomes" id="UP000694620">
    <property type="component" value="Chromosome 16"/>
</dbReference>
<reference evidence="5" key="1">
    <citation type="submission" date="2021-06" db="EMBL/GenBank/DDBJ databases">
        <authorList>
            <consortium name="Wellcome Sanger Institute Data Sharing"/>
        </authorList>
    </citation>
    <scope>NUCLEOTIDE SEQUENCE [LARGE SCALE GENOMIC DNA]</scope>
</reference>
<evidence type="ECO:0000256" key="2">
    <source>
        <dbReference type="ARBA" id="ARBA00022490"/>
    </source>
</evidence>
<comment type="subcellular location">
    <subcellularLocation>
        <location evidence="1">Cytoplasm</location>
    </subcellularLocation>
</comment>
<dbReference type="SMART" id="SM00368">
    <property type="entry name" value="LRR_RI"/>
    <property type="match status" value="10"/>
</dbReference>
<sequence>DFHSKLVFFLSYVFYLFSLWSCNFKSEDYKVLSSAICASGSRVTELHLDGSSVQSSGVHELCEGLTKPNSKVQILGLWSCNLRSDCCKDLSLALNAKCSSLTKLVLVGNALGDSGVHHLCDGLRSTNCKLQHLCLSSCSLTFKSCQSLSSVLSVAHSSLLELELSGNGIADAGVRALCKGLKSPNCKLQKLNLTSCHLTSSCCESLSLAISTQHSCLKELQLWDNALEDLGVNILCDGLKNSKLENLWLRSCSLTSTCCSALSSVLSQESSQLTELELSSNQLGDTGVDLLSEGLKNPNCKLKKLWLGENEVSEAQKIILESLREEMDQSGRHTCIYK</sequence>
<dbReference type="InterPro" id="IPR001611">
    <property type="entry name" value="Leu-rich_rpt"/>
</dbReference>
<feature type="signal peptide" evidence="4">
    <location>
        <begin position="1"/>
        <end position="21"/>
    </location>
</feature>
<dbReference type="SUPFAM" id="SSF52047">
    <property type="entry name" value="RNI-like"/>
    <property type="match status" value="1"/>
</dbReference>
<evidence type="ECO:0000256" key="3">
    <source>
        <dbReference type="ARBA" id="ARBA00022737"/>
    </source>
</evidence>
<organism evidence="5 6">
    <name type="scientific">Erpetoichthys calabaricus</name>
    <name type="common">Rope fish</name>
    <name type="synonym">Calamoichthys calabaricus</name>
    <dbReference type="NCBI Taxonomy" id="27687"/>
    <lineage>
        <taxon>Eukaryota</taxon>
        <taxon>Metazoa</taxon>
        <taxon>Chordata</taxon>
        <taxon>Craniata</taxon>
        <taxon>Vertebrata</taxon>
        <taxon>Euteleostomi</taxon>
        <taxon>Actinopterygii</taxon>
        <taxon>Polypteriformes</taxon>
        <taxon>Polypteridae</taxon>
        <taxon>Erpetoichthys</taxon>
    </lineage>
</organism>
<dbReference type="Ensembl" id="ENSECRT00000034319.1">
    <property type="protein sequence ID" value="ENSECRP00000033589.1"/>
    <property type="gene ID" value="ENSECRG00000022742.1"/>
</dbReference>
<dbReference type="GO" id="GO:0005737">
    <property type="term" value="C:cytoplasm"/>
    <property type="evidence" value="ECO:0007669"/>
    <property type="project" value="UniProtKB-SubCell"/>
</dbReference>
<dbReference type="Pfam" id="PF13516">
    <property type="entry name" value="LRR_6"/>
    <property type="match status" value="4"/>
</dbReference>
<name>A0A8C4TM27_ERPCA</name>
<dbReference type="InterPro" id="IPR032675">
    <property type="entry name" value="LRR_dom_sf"/>
</dbReference>
<proteinExistence type="predicted"/>
<dbReference type="Gene3D" id="3.80.10.10">
    <property type="entry name" value="Ribonuclease Inhibitor"/>
    <property type="match status" value="3"/>
</dbReference>
<dbReference type="InterPro" id="IPR050637">
    <property type="entry name" value="NLRP_innate_immun_reg"/>
</dbReference>
<reference evidence="5" key="3">
    <citation type="submission" date="2025-09" db="UniProtKB">
        <authorList>
            <consortium name="Ensembl"/>
        </authorList>
    </citation>
    <scope>IDENTIFICATION</scope>
</reference>
<keyword evidence="6" id="KW-1185">Reference proteome</keyword>
<evidence type="ECO:0000256" key="1">
    <source>
        <dbReference type="ARBA" id="ARBA00004496"/>
    </source>
</evidence>
<keyword evidence="4" id="KW-0732">Signal</keyword>
<evidence type="ECO:0000313" key="5">
    <source>
        <dbReference type="Ensembl" id="ENSECRP00000033589.1"/>
    </source>
</evidence>
<accession>A0A8C4TM27</accession>
<feature type="chain" id="PRO_5034762590" evidence="4">
    <location>
        <begin position="22"/>
        <end position="338"/>
    </location>
</feature>
<evidence type="ECO:0000313" key="6">
    <source>
        <dbReference type="Proteomes" id="UP000694620"/>
    </source>
</evidence>
<keyword evidence="2" id="KW-0963">Cytoplasm</keyword>
<dbReference type="AlphaFoldDB" id="A0A8C4TM27"/>
<keyword evidence="3" id="KW-0677">Repeat</keyword>
<reference evidence="5" key="2">
    <citation type="submission" date="2025-08" db="UniProtKB">
        <authorList>
            <consortium name="Ensembl"/>
        </authorList>
    </citation>
    <scope>IDENTIFICATION</scope>
</reference>